<dbReference type="SUPFAM" id="SSF53822">
    <property type="entry name" value="Periplasmic binding protein-like I"/>
    <property type="match status" value="1"/>
</dbReference>
<evidence type="ECO:0000313" key="7">
    <source>
        <dbReference type="EMBL" id="CAD2157790.1"/>
    </source>
</evidence>
<sequence>MKVFIFFLLCFSKKSFEQNLTQLLTTTSFETLNSNITTTKTTLKTTTPSQTTTKTFFSPSNQTIPLQLKVGLLVANGSLYRSIYGFGQSTPAISIALQRARDEHLVDNVNFTFTWKICDCDQVLTAGYVNELILNTSVDVIIGPPCVTSAIVAGFVPAFYNIPIYLWGATMASALNDQTVYPTLVNINTNTKMLSMAIQAVLAQFNWFEISLIYVPDNVRKMGLFFPQDFETVISNNSNFTIVYRQQMDSTSKSMKDTLLQLQNRSRIVVAAFDTLKDRRTFLLSLYDLGIAKSNEYVFIIGQLRNLGMLQRVSTGVNSTQYTNLWRDISNQSDGRDNDALMATRRVIIVDLEDQSNDQINAFMQKVSSMFGAPPFNCKDECMGAINERIPCSYAISLHDATYAYFLSLNKTAEKYGYLSVNLARNGSLINNMSEGEFSGQTGRVILDKTGNRQPNFYVTILDASDQPTVIMNISIVLGVIVN</sequence>
<dbReference type="OrthoDB" id="5857732at2759"/>
<proteinExistence type="predicted"/>
<dbReference type="GO" id="GO:0016020">
    <property type="term" value="C:membrane"/>
    <property type="evidence" value="ECO:0007669"/>
    <property type="project" value="UniProtKB-SubCell"/>
</dbReference>
<comment type="subcellular location">
    <subcellularLocation>
        <location evidence="1">Membrane</location>
    </subcellularLocation>
</comment>
<evidence type="ECO:0000256" key="2">
    <source>
        <dbReference type="ARBA" id="ARBA00022692"/>
    </source>
</evidence>
<feature type="chain" id="PRO_5027585765" description="Receptor ligand binding region domain-containing protein" evidence="5">
    <location>
        <begin position="18"/>
        <end position="483"/>
    </location>
</feature>
<evidence type="ECO:0000256" key="5">
    <source>
        <dbReference type="SAM" id="SignalP"/>
    </source>
</evidence>
<dbReference type="Gene3D" id="3.40.50.2300">
    <property type="match status" value="2"/>
</dbReference>
<dbReference type="PANTHER" id="PTHR44755:SF8">
    <property type="entry name" value="RECEPTOR LIGAND BINDING REGION DOMAIN-CONTAINING PROTEIN"/>
    <property type="match status" value="1"/>
</dbReference>
<dbReference type="GO" id="GO:0038023">
    <property type="term" value="F:signaling receptor activity"/>
    <property type="evidence" value="ECO:0007669"/>
    <property type="project" value="TreeGrafter"/>
</dbReference>
<protein>
    <recommendedName>
        <fullName evidence="6">Receptor ligand binding region domain-containing protein</fullName>
    </recommendedName>
</protein>
<gene>
    <name evidence="7" type="ORF">MENT_LOCUS12811</name>
</gene>
<feature type="signal peptide" evidence="5">
    <location>
        <begin position="1"/>
        <end position="17"/>
    </location>
</feature>
<evidence type="ECO:0000256" key="3">
    <source>
        <dbReference type="ARBA" id="ARBA00022989"/>
    </source>
</evidence>
<dbReference type="CDD" id="cd06352">
    <property type="entry name" value="PBP1_NPR_GC-like"/>
    <property type="match status" value="1"/>
</dbReference>
<feature type="domain" description="Receptor ligand binding region" evidence="6">
    <location>
        <begin position="90"/>
        <end position="459"/>
    </location>
</feature>
<dbReference type="GO" id="GO:0017046">
    <property type="term" value="F:peptide hormone binding"/>
    <property type="evidence" value="ECO:0007669"/>
    <property type="project" value="TreeGrafter"/>
</dbReference>
<evidence type="ECO:0000256" key="1">
    <source>
        <dbReference type="ARBA" id="ARBA00004370"/>
    </source>
</evidence>
<organism evidence="7 8">
    <name type="scientific">Meloidogyne enterolobii</name>
    <name type="common">Root-knot nematode worm</name>
    <name type="synonym">Meloidogyne mayaguensis</name>
    <dbReference type="NCBI Taxonomy" id="390850"/>
    <lineage>
        <taxon>Eukaryota</taxon>
        <taxon>Metazoa</taxon>
        <taxon>Ecdysozoa</taxon>
        <taxon>Nematoda</taxon>
        <taxon>Chromadorea</taxon>
        <taxon>Rhabditida</taxon>
        <taxon>Tylenchina</taxon>
        <taxon>Tylenchomorpha</taxon>
        <taxon>Tylenchoidea</taxon>
        <taxon>Meloidogynidae</taxon>
        <taxon>Meloidogyninae</taxon>
        <taxon>Meloidogyne</taxon>
    </lineage>
</organism>
<dbReference type="InterPro" id="IPR001828">
    <property type="entry name" value="ANF_lig-bd_rcpt"/>
</dbReference>
<dbReference type="Pfam" id="PF01094">
    <property type="entry name" value="ANF_receptor"/>
    <property type="match status" value="1"/>
</dbReference>
<dbReference type="PANTHER" id="PTHR44755">
    <property type="entry name" value="NATRIURETIC PEPTIDE RECEPTOR 3-RELATED"/>
    <property type="match status" value="1"/>
</dbReference>
<keyword evidence="3" id="KW-1133">Transmembrane helix</keyword>
<dbReference type="GO" id="GO:0007165">
    <property type="term" value="P:signal transduction"/>
    <property type="evidence" value="ECO:0007669"/>
    <property type="project" value="TreeGrafter"/>
</dbReference>
<keyword evidence="5" id="KW-0732">Signal</keyword>
<dbReference type="InterPro" id="IPR052612">
    <property type="entry name" value="ANP_Clearance_Receptor"/>
</dbReference>
<evidence type="ECO:0000256" key="4">
    <source>
        <dbReference type="ARBA" id="ARBA00023136"/>
    </source>
</evidence>
<keyword evidence="2" id="KW-0812">Transmembrane</keyword>
<dbReference type="EMBL" id="CAJEWN010000067">
    <property type="protein sequence ID" value="CAD2157790.1"/>
    <property type="molecule type" value="Genomic_DNA"/>
</dbReference>
<dbReference type="Proteomes" id="UP000580250">
    <property type="component" value="Unassembled WGS sequence"/>
</dbReference>
<comment type="caution">
    <text evidence="7">The sequence shown here is derived from an EMBL/GenBank/DDBJ whole genome shotgun (WGS) entry which is preliminary data.</text>
</comment>
<reference evidence="7 8" key="1">
    <citation type="submission" date="2020-08" db="EMBL/GenBank/DDBJ databases">
        <authorList>
            <person name="Koutsovoulos G."/>
            <person name="Danchin GJ E."/>
        </authorList>
    </citation>
    <scope>NUCLEOTIDE SEQUENCE [LARGE SCALE GENOMIC DNA]</scope>
</reference>
<accession>A0A6V7UGT6</accession>
<dbReference type="AlphaFoldDB" id="A0A6V7UGT6"/>
<dbReference type="InterPro" id="IPR028082">
    <property type="entry name" value="Peripla_BP_I"/>
</dbReference>
<evidence type="ECO:0000313" key="8">
    <source>
        <dbReference type="Proteomes" id="UP000580250"/>
    </source>
</evidence>
<name>A0A6V7UGT6_MELEN</name>
<evidence type="ECO:0000259" key="6">
    <source>
        <dbReference type="Pfam" id="PF01094"/>
    </source>
</evidence>
<keyword evidence="4" id="KW-0472">Membrane</keyword>